<proteinExistence type="predicted"/>
<gene>
    <name evidence="3" type="ORF">RI844_09375</name>
</gene>
<dbReference type="Proteomes" id="UP001301442">
    <property type="component" value="Chromosome"/>
</dbReference>
<name>A0ABZ0GVS3_9GAMM</name>
<dbReference type="InterPro" id="IPR013783">
    <property type="entry name" value="Ig-like_fold"/>
</dbReference>
<keyword evidence="4" id="KW-1185">Reference proteome</keyword>
<evidence type="ECO:0000313" key="4">
    <source>
        <dbReference type="Proteomes" id="UP001301442"/>
    </source>
</evidence>
<dbReference type="InterPro" id="IPR036116">
    <property type="entry name" value="FN3_sf"/>
</dbReference>
<dbReference type="SUPFAM" id="SSF49313">
    <property type="entry name" value="Cadherin-like"/>
    <property type="match status" value="1"/>
</dbReference>
<feature type="chain" id="PRO_5046290785" evidence="1">
    <location>
        <begin position="30"/>
        <end position="540"/>
    </location>
</feature>
<evidence type="ECO:0000313" key="3">
    <source>
        <dbReference type="EMBL" id="WOH39418.1"/>
    </source>
</evidence>
<organism evidence="3 4">
    <name type="scientific">Thalassotalea fonticola</name>
    <dbReference type="NCBI Taxonomy" id="3065649"/>
    <lineage>
        <taxon>Bacteria</taxon>
        <taxon>Pseudomonadati</taxon>
        <taxon>Pseudomonadota</taxon>
        <taxon>Gammaproteobacteria</taxon>
        <taxon>Alteromonadales</taxon>
        <taxon>Colwelliaceae</taxon>
        <taxon>Thalassotalea</taxon>
    </lineage>
</organism>
<dbReference type="InterPro" id="IPR006644">
    <property type="entry name" value="Cadg"/>
</dbReference>
<accession>A0ABZ0GVS3</accession>
<dbReference type="PROSITE" id="PS50853">
    <property type="entry name" value="FN3"/>
    <property type="match status" value="1"/>
</dbReference>
<dbReference type="SUPFAM" id="SSF49265">
    <property type="entry name" value="Fibronectin type III"/>
    <property type="match status" value="1"/>
</dbReference>
<dbReference type="EMBL" id="CP136600">
    <property type="protein sequence ID" value="WOH39418.1"/>
    <property type="molecule type" value="Genomic_DNA"/>
</dbReference>
<dbReference type="Gene3D" id="2.60.40.10">
    <property type="entry name" value="Immunoglobulins"/>
    <property type="match status" value="2"/>
</dbReference>
<feature type="domain" description="Fibronectin type-III" evidence="2">
    <location>
        <begin position="319"/>
        <end position="411"/>
    </location>
</feature>
<feature type="signal peptide" evidence="1">
    <location>
        <begin position="1"/>
        <end position="29"/>
    </location>
</feature>
<protein>
    <submittedName>
        <fullName evidence="3">Ig domain-containing protein</fullName>
    </submittedName>
</protein>
<evidence type="ECO:0000259" key="2">
    <source>
        <dbReference type="PROSITE" id="PS50853"/>
    </source>
</evidence>
<reference evidence="3 4" key="1">
    <citation type="submission" date="2023-09" db="EMBL/GenBank/DDBJ databases">
        <authorList>
            <person name="Qi X."/>
        </authorList>
    </citation>
    <scope>NUCLEOTIDE SEQUENCE [LARGE SCALE GENOMIC DNA]</scope>
    <source>
        <strain evidence="3 4">S1-1</strain>
    </source>
</reference>
<sequence>MNSKNLYQSKSALIFLTLIFLSVSLFSQAAVTDRANAIIKADHYSLHNQLFDDGSDMVYEPSKITELGAAFSIDYTDPGGNGMDAYLNGGVGGVKSGGAWHPGDYSLTGMPVQIQNLDNSFRLQWDTFQINAADANDKWWATINVIFDAGTETSEPVASDRDFDIVIEFERYEQDELTDKAKENNTSYWWFARNSDSSLKPFILNIDGDDYEWGVRYKFFQYPVGHANEHKNNKVHIKYIPIDNNNVAPYLDHPLKTFVDNGIDYIQYLSLPAEELALAQEKVADENLWIKSVQAGYEVYTGEFTIGNKYFKTLVDTSAPESPDNLSATQTDNVVNLSWDHISEDALQGYKIYRSVNEGIFELLTDNIYSNDFIDADILADVSYEYYVTAYDRSFNESSASQTVQVNFDETNSAPQWQQQSFTLDDVLAEQNFSIQLIDYVTDHDGDLLSFSLVSGPAWLSISAQGQLAGTPPESDVGLISIVISVTDDITPEASADINFTVYKNETPDPPVTLEEPKSSGGGSVYFALALSVFLIRRKL</sequence>
<dbReference type="RefSeq" id="WP_348398184.1">
    <property type="nucleotide sequence ID" value="NZ_CP136600.1"/>
</dbReference>
<dbReference type="InterPro" id="IPR015919">
    <property type="entry name" value="Cadherin-like_sf"/>
</dbReference>
<keyword evidence="1" id="KW-0732">Signal</keyword>
<evidence type="ECO:0000256" key="1">
    <source>
        <dbReference type="SAM" id="SignalP"/>
    </source>
</evidence>
<dbReference type="SMART" id="SM00736">
    <property type="entry name" value="CADG"/>
    <property type="match status" value="1"/>
</dbReference>
<dbReference type="InterPro" id="IPR003961">
    <property type="entry name" value="FN3_dom"/>
</dbReference>
<dbReference type="Pfam" id="PF05345">
    <property type="entry name" value="He_PIG"/>
    <property type="match status" value="1"/>
</dbReference>